<dbReference type="RefSeq" id="WP_065577102.1">
    <property type="nucleotide sequence ID" value="NZ_JBNGCH010000666.1"/>
</dbReference>
<dbReference type="AlphaFoldDB" id="A0A1B9QWY3"/>
<protein>
    <recommendedName>
        <fullName evidence="3">Peptidase M15A C-terminal domain-containing protein</fullName>
    </recommendedName>
</protein>
<organism evidence="1 2">
    <name type="scientific">Vibrio genomosp. F10</name>
    <dbReference type="NCBI Taxonomy" id="723171"/>
    <lineage>
        <taxon>Bacteria</taxon>
        <taxon>Pseudomonadati</taxon>
        <taxon>Pseudomonadota</taxon>
        <taxon>Gammaproteobacteria</taxon>
        <taxon>Vibrionales</taxon>
        <taxon>Vibrionaceae</taxon>
        <taxon>Vibrio</taxon>
    </lineage>
</organism>
<name>A0A1B9QWY3_9VIBR</name>
<feature type="non-terminal residue" evidence="1">
    <location>
        <position position="1"/>
    </location>
</feature>
<keyword evidence="2" id="KW-1185">Reference proteome</keyword>
<proteinExistence type="predicted"/>
<evidence type="ECO:0000313" key="2">
    <source>
        <dbReference type="Proteomes" id="UP000093173"/>
    </source>
</evidence>
<evidence type="ECO:0008006" key="3">
    <source>
        <dbReference type="Google" id="ProtNLM"/>
    </source>
</evidence>
<dbReference type="EMBL" id="MAJZ01000666">
    <property type="protein sequence ID" value="OCH74359.1"/>
    <property type="molecule type" value="Genomic_DNA"/>
</dbReference>
<gene>
    <name evidence="1" type="ORF">A6E14_12980</name>
</gene>
<sequence length="157" mass="17465">SQSSKEQLTILTNEILIPLGAELGLPIISYGFNCPQLLRWIQSNSPKDTAPLLDQHASMELNLKGNRICKRDGAACDFLIEGKENQMHIAANFIIQHLSFDRLYFYGKDKPLHVSIGADNTRYVQIRQAKSSGRRVAGPSRTGSSALELFEIYNTTG</sequence>
<accession>A0A1B9QWY3</accession>
<evidence type="ECO:0000313" key="1">
    <source>
        <dbReference type="EMBL" id="OCH74359.1"/>
    </source>
</evidence>
<dbReference type="Proteomes" id="UP000093173">
    <property type="component" value="Unassembled WGS sequence"/>
</dbReference>
<reference evidence="2" key="1">
    <citation type="submission" date="2016-06" db="EMBL/GenBank/DDBJ databases">
        <authorList>
            <person name="Hehemann J.-H."/>
            <person name="Arevalo P."/>
            <person name="Datta M.S."/>
            <person name="Polz M.F."/>
        </authorList>
    </citation>
    <scope>NUCLEOTIDE SEQUENCE [LARGE SCALE GENOMIC DNA]</scope>
    <source>
        <strain evidence="2">9CSC122</strain>
    </source>
</reference>
<comment type="caution">
    <text evidence="1">The sequence shown here is derived from an EMBL/GenBank/DDBJ whole genome shotgun (WGS) entry which is preliminary data.</text>
</comment>